<dbReference type="EMBL" id="GBXM01053479">
    <property type="protein sequence ID" value="JAH55098.1"/>
    <property type="molecule type" value="Transcribed_RNA"/>
</dbReference>
<proteinExistence type="predicted"/>
<dbReference type="AlphaFoldDB" id="A0A0E9TQT0"/>
<accession>A0A0E9TQT0</accession>
<name>A0A0E9TQT0_ANGAN</name>
<reference evidence="1" key="1">
    <citation type="submission" date="2014-11" db="EMBL/GenBank/DDBJ databases">
        <authorList>
            <person name="Amaro Gonzalez C."/>
        </authorList>
    </citation>
    <scope>NUCLEOTIDE SEQUENCE</scope>
</reference>
<sequence>MSHFIVKLTLYIKRKCTFKNNTLIKPVYTDFLQNHCNKHILHKLLRY</sequence>
<evidence type="ECO:0000313" key="1">
    <source>
        <dbReference type="EMBL" id="JAH55098.1"/>
    </source>
</evidence>
<organism evidence="1">
    <name type="scientific">Anguilla anguilla</name>
    <name type="common">European freshwater eel</name>
    <name type="synonym">Muraena anguilla</name>
    <dbReference type="NCBI Taxonomy" id="7936"/>
    <lineage>
        <taxon>Eukaryota</taxon>
        <taxon>Metazoa</taxon>
        <taxon>Chordata</taxon>
        <taxon>Craniata</taxon>
        <taxon>Vertebrata</taxon>
        <taxon>Euteleostomi</taxon>
        <taxon>Actinopterygii</taxon>
        <taxon>Neopterygii</taxon>
        <taxon>Teleostei</taxon>
        <taxon>Anguilliformes</taxon>
        <taxon>Anguillidae</taxon>
        <taxon>Anguilla</taxon>
    </lineage>
</organism>
<reference evidence="1" key="2">
    <citation type="journal article" date="2015" name="Fish Shellfish Immunol.">
        <title>Early steps in the European eel (Anguilla anguilla)-Vibrio vulnificus interaction in the gills: Role of the RtxA13 toxin.</title>
        <authorList>
            <person name="Callol A."/>
            <person name="Pajuelo D."/>
            <person name="Ebbesson L."/>
            <person name="Teles M."/>
            <person name="MacKenzie S."/>
            <person name="Amaro C."/>
        </authorList>
    </citation>
    <scope>NUCLEOTIDE SEQUENCE</scope>
</reference>
<protein>
    <submittedName>
        <fullName evidence="1">Uncharacterized protein</fullName>
    </submittedName>
</protein>